<dbReference type="Pfam" id="PF00805">
    <property type="entry name" value="Pentapeptide"/>
    <property type="match status" value="4"/>
</dbReference>
<dbReference type="EMBL" id="QRAP01000004">
    <property type="protein sequence ID" value="RDK92086.1"/>
    <property type="molecule type" value="Genomic_DNA"/>
</dbReference>
<dbReference type="InterPro" id="IPR001646">
    <property type="entry name" value="5peptide_repeat"/>
</dbReference>
<reference evidence="3 4" key="1">
    <citation type="submission" date="2018-07" db="EMBL/GenBank/DDBJ databases">
        <title>Genomic Encyclopedia of Type Strains, Phase IV (KMG-IV): sequencing the most valuable type-strain genomes for metagenomic binning, comparative biology and taxonomic classification.</title>
        <authorList>
            <person name="Goeker M."/>
        </authorList>
    </citation>
    <scope>NUCLEOTIDE SEQUENCE [LARGE SCALE GENOMIC DNA]</scope>
    <source>
        <strain evidence="3 4">DSM 103736</strain>
    </source>
</reference>
<dbReference type="SUPFAM" id="SSF141571">
    <property type="entry name" value="Pentapeptide repeat-like"/>
    <property type="match status" value="3"/>
</dbReference>
<dbReference type="Proteomes" id="UP000254848">
    <property type="component" value="Unassembled WGS sequence"/>
</dbReference>
<dbReference type="InterPro" id="IPR051082">
    <property type="entry name" value="Pentapeptide-BTB/POZ_domain"/>
</dbReference>
<proteinExistence type="predicted"/>
<sequence>MKIVKPLRLGIMSRPYYDARAPHLGIAVLALAEMGEKPQLRPEPELWQLAQSELSRYGGIVDLAYPKHYAEFLAAGYAWPHTCQSENTCRVSITLGEKQKSLLVSGDRERRGNSFSAPRPFSAMPLDWSRTYGGPHFPDNPLGMGAPETDSDETPRPLPNVSYPGRPDVPAGFGPLDLGWPARQAFIGTQYDDAWVQRGSVGFADDMDPRLFNMAPADQQWNAPALPPGLAYRIENMHPEKARLEGMLPSWLARCFVHHTHNGEECFSEIALQHTTVWFLPHQEKMILVYHGKMPLEDDDAHDVHMLMPVLDAADAPRPAAHYRDVWVKRSDKEKGSAYAFQDADLVPEDAIGPWLDTEMPPVEPGPLEQNINARRQGVHQETEQRLQAVNSTLPEGVKDAPEIEQPTLSQLPAFMAQMEEKARKAKEEAMQEKEKRIPDTAEYDARRLTGPESFYKICDALRQQQGELLPGQEEQMYQLYRLGVPAQNPAPRLTGNEAIQRREWIIGKLAQDRNFTGCDLTGADLSHLDLSGANFTRAMLESADLSHAILDEATLVQTLLARTKMDHTSLRKATLTEATLALADCADCDFTGATLHNLILEGARFKRCNFSIVALSQQMFEDIELIDCDFSNASLDNAIFNGLTLEKTRFTSACLHKVSFIDSHLRQAVFGETTLRRCAMTNCRTEEIDFTRARLENCAFAAGTRLEKACFVHAALSQCNLRQTPLMAANFNFAALEGCDFSEASLVCATLRCAQANGARFIRTDLTGADLSQARLMGSLLHKARLTGCDFTAANLFRADLSQAETDDTTIMRDAWIKQMKVSPSRKGVTG</sequence>
<evidence type="ECO:0000256" key="1">
    <source>
        <dbReference type="SAM" id="MobiDB-lite"/>
    </source>
</evidence>
<dbReference type="PANTHER" id="PTHR14136:SF17">
    <property type="entry name" value="BTB_POZ DOMAIN-CONTAINING PROTEIN KCTD9"/>
    <property type="match status" value="1"/>
</dbReference>
<dbReference type="PANTHER" id="PTHR14136">
    <property type="entry name" value="BTB_POZ DOMAIN-CONTAINING PROTEIN KCTD9"/>
    <property type="match status" value="1"/>
</dbReference>
<name>A0A370QS74_9GAMM</name>
<feature type="region of interest" description="Disordered" evidence="1">
    <location>
        <begin position="135"/>
        <end position="157"/>
    </location>
</feature>
<dbReference type="OrthoDB" id="237820at2"/>
<evidence type="ECO:0000313" key="3">
    <source>
        <dbReference type="EMBL" id="RDK92086.1"/>
    </source>
</evidence>
<dbReference type="Pfam" id="PF09937">
    <property type="entry name" value="DUF2169"/>
    <property type="match status" value="1"/>
</dbReference>
<dbReference type="AlphaFoldDB" id="A0A370QS74"/>
<dbReference type="Gene3D" id="2.160.20.80">
    <property type="entry name" value="E3 ubiquitin-protein ligase SopA"/>
    <property type="match status" value="3"/>
</dbReference>
<evidence type="ECO:0000313" key="4">
    <source>
        <dbReference type="Proteomes" id="UP000254848"/>
    </source>
</evidence>
<accession>A0A370QS74</accession>
<dbReference type="RefSeq" id="WP_115458408.1">
    <property type="nucleotide sequence ID" value="NZ_QRAP01000004.1"/>
</dbReference>
<gene>
    <name evidence="3" type="ORF">C8D90_104244</name>
</gene>
<organism evidence="3 4">
    <name type="scientific">Enterobacillus tribolii</name>
    <dbReference type="NCBI Taxonomy" id="1487935"/>
    <lineage>
        <taxon>Bacteria</taxon>
        <taxon>Pseudomonadati</taxon>
        <taxon>Pseudomonadota</taxon>
        <taxon>Gammaproteobacteria</taxon>
        <taxon>Enterobacterales</taxon>
        <taxon>Hafniaceae</taxon>
        <taxon>Enterobacillus</taxon>
    </lineage>
</organism>
<protein>
    <submittedName>
        <fullName evidence="3">Uncharacterized protein YjbI with pentapeptide repeats</fullName>
    </submittedName>
</protein>
<comment type="caution">
    <text evidence="3">The sequence shown here is derived from an EMBL/GenBank/DDBJ whole genome shotgun (WGS) entry which is preliminary data.</text>
</comment>
<evidence type="ECO:0000259" key="2">
    <source>
        <dbReference type="Pfam" id="PF09937"/>
    </source>
</evidence>
<dbReference type="InterPro" id="IPR018683">
    <property type="entry name" value="DUF2169"/>
</dbReference>
<keyword evidence="4" id="KW-1185">Reference proteome</keyword>
<feature type="domain" description="DUF2169" evidence="2">
    <location>
        <begin position="22"/>
        <end position="291"/>
    </location>
</feature>